<feature type="domain" description="Protein kinase" evidence="3">
    <location>
        <begin position="223"/>
        <end position="601"/>
    </location>
</feature>
<dbReference type="Pfam" id="PF03109">
    <property type="entry name" value="ABC1"/>
    <property type="match status" value="1"/>
</dbReference>
<protein>
    <recommendedName>
        <fullName evidence="3">Protein kinase domain-containing protein</fullName>
    </recommendedName>
</protein>
<dbReference type="AlphaFoldDB" id="A0A7M4DE71"/>
<dbReference type="PANTHER" id="PTHR10566">
    <property type="entry name" value="CHAPERONE-ACTIVITY OF BC1 COMPLEX CABC1 -RELATED"/>
    <property type="match status" value="1"/>
</dbReference>
<dbReference type="InterPro" id="IPR000719">
    <property type="entry name" value="Prot_kinase_dom"/>
</dbReference>
<dbReference type="PANTHER" id="PTHR10566:SF113">
    <property type="entry name" value="PROTEIN ACTIVITY OF BC1 COMPLEX KINASE 7, CHLOROPLASTIC"/>
    <property type="match status" value="1"/>
</dbReference>
<evidence type="ECO:0000313" key="5">
    <source>
        <dbReference type="Proteomes" id="UP000419743"/>
    </source>
</evidence>
<dbReference type="GO" id="GO:0005524">
    <property type="term" value="F:ATP binding"/>
    <property type="evidence" value="ECO:0007669"/>
    <property type="project" value="InterPro"/>
</dbReference>
<feature type="transmembrane region" description="Helical" evidence="2">
    <location>
        <begin position="599"/>
        <end position="619"/>
    </location>
</feature>
<dbReference type="InterPro" id="IPR050154">
    <property type="entry name" value="UbiB_kinase"/>
</dbReference>
<gene>
    <name evidence="4" type="primary">ubiB</name>
    <name evidence="4" type="ORF">HALOF300_00411</name>
</gene>
<dbReference type="InterPro" id="IPR011009">
    <property type="entry name" value="Kinase-like_dom_sf"/>
</dbReference>
<feature type="transmembrane region" description="Helical" evidence="2">
    <location>
        <begin position="6"/>
        <end position="24"/>
    </location>
</feature>
<evidence type="ECO:0000313" key="4">
    <source>
        <dbReference type="EMBL" id="VZO35185.1"/>
    </source>
</evidence>
<dbReference type="InterPro" id="IPR004147">
    <property type="entry name" value="ABC1_dom"/>
</dbReference>
<accession>A0A7M4DE71</accession>
<evidence type="ECO:0000256" key="2">
    <source>
        <dbReference type="SAM" id="Phobius"/>
    </source>
</evidence>
<evidence type="ECO:0000259" key="3">
    <source>
        <dbReference type="PROSITE" id="PS50011"/>
    </source>
</evidence>
<dbReference type="PROSITE" id="PS50011">
    <property type="entry name" value="PROTEIN_KINASE_DOM"/>
    <property type="match status" value="1"/>
</dbReference>
<keyword evidence="5" id="KW-1185">Reference proteome</keyword>
<keyword evidence="2" id="KW-0812">Transmembrane</keyword>
<sequence length="661" mass="70942">MVDFLGSSLTVASVIFSVLIFALLVRRLLGVRMGLLRTMVAAFVAGALGPTVLQAILPAPPQDQDFLTLGLYVALLSGFVLIVAMAILVVIEALVPTGSLPGPLELRRSARARLSRTRRYLHILRVVARHGLSRFLRGRVHRGLRTAPERRDLARSLRRALEDGGVTFIKLGQQLSTRRDLLPPEFTSELAALQDDAPAVPWPQVRDMLETELGRGVEDVFSFLDSQPLAAASVAQVHAGRLLDGSEVVVKVQRPGISAEVERDLDIIARLARTLADRTEWGASLGLQGLVDGFSEALAEELDFTIESGNMRSVAAALRAAGTDGIRVPTPHTDLCTPRVLVMERMAGIPLGSAEEALVALGEERRGEIADTLLRVVIDQLLTSGIFHVDLHPGNLLVDTDGTLAMLDLGSVGRLGSVTRANVGRLVAALGSGDSQAATDALLELVDRPEKVDERGLEQEIGIIILRFTTAGSTDGAAAFGALFRLVATQRLGIRPEVAAVFRAVATLEGTLTTIDPGYDLLGATRAAGVSRIARELTPEAVRTRVVHEVATALPILRRLPRRMDRLADAAEHGRLSVGVRLLADPRDRRFVTGLWHQALLAILGATAGLMSVVLFAVAPGPLVTPEIGVYHVLGSTLLCISIILVLRVLIVIFRRETDEG</sequence>
<keyword evidence="2" id="KW-1133">Transmembrane helix</keyword>
<dbReference type="EMBL" id="CACRYJ010000006">
    <property type="protein sequence ID" value="VZO35185.1"/>
    <property type="molecule type" value="Genomic_DNA"/>
</dbReference>
<evidence type="ECO:0000256" key="1">
    <source>
        <dbReference type="ARBA" id="ARBA00009670"/>
    </source>
</evidence>
<dbReference type="CDD" id="cd05121">
    <property type="entry name" value="ABC1_ADCK3-like"/>
    <property type="match status" value="1"/>
</dbReference>
<dbReference type="Proteomes" id="UP000419743">
    <property type="component" value="Unassembled WGS sequence"/>
</dbReference>
<feature type="transmembrane region" description="Helical" evidence="2">
    <location>
        <begin position="631"/>
        <end position="654"/>
    </location>
</feature>
<comment type="similarity">
    <text evidence="1">Belongs to the protein kinase superfamily. ADCK protein kinase family.</text>
</comment>
<feature type="transmembrane region" description="Helical" evidence="2">
    <location>
        <begin position="36"/>
        <end position="57"/>
    </location>
</feature>
<reference evidence="4 5" key="1">
    <citation type="submission" date="2019-11" db="EMBL/GenBank/DDBJ databases">
        <authorList>
            <person name="Criscuolo A."/>
        </authorList>
    </citation>
    <scope>NUCLEOTIDE SEQUENCE [LARGE SCALE GENOMIC DNA]</scope>
    <source>
        <strain evidence="4">CIP111667</strain>
    </source>
</reference>
<comment type="caution">
    <text evidence="4">The sequence shown here is derived from an EMBL/GenBank/DDBJ whole genome shotgun (WGS) entry which is preliminary data.</text>
</comment>
<feature type="transmembrane region" description="Helical" evidence="2">
    <location>
        <begin position="69"/>
        <end position="91"/>
    </location>
</feature>
<keyword evidence="2" id="KW-0472">Membrane</keyword>
<dbReference type="SUPFAM" id="SSF56112">
    <property type="entry name" value="Protein kinase-like (PK-like)"/>
    <property type="match status" value="1"/>
</dbReference>
<proteinExistence type="inferred from homology"/>
<dbReference type="GO" id="GO:0004672">
    <property type="term" value="F:protein kinase activity"/>
    <property type="evidence" value="ECO:0007669"/>
    <property type="project" value="InterPro"/>
</dbReference>
<organism evidence="4 5">
    <name type="scientific">Occultella aeris</name>
    <dbReference type="NCBI Taxonomy" id="2761496"/>
    <lineage>
        <taxon>Bacteria</taxon>
        <taxon>Bacillati</taxon>
        <taxon>Actinomycetota</taxon>
        <taxon>Actinomycetes</taxon>
        <taxon>Micrococcales</taxon>
        <taxon>Ruaniaceae</taxon>
        <taxon>Occultella</taxon>
    </lineage>
</organism>
<keyword evidence="4" id="KW-0808">Transferase</keyword>
<dbReference type="RefSeq" id="WP_156738976.1">
    <property type="nucleotide sequence ID" value="NZ_CACRYJ010000006.1"/>
</dbReference>
<name>A0A7M4DE71_9MICO</name>